<feature type="compositionally biased region" description="Polar residues" evidence="1">
    <location>
        <begin position="405"/>
        <end position="414"/>
    </location>
</feature>
<proteinExistence type="predicted"/>
<dbReference type="Proteomes" id="UP000719412">
    <property type="component" value="Unassembled WGS sequence"/>
</dbReference>
<dbReference type="AlphaFoldDB" id="A0A8J6HJB3"/>
<comment type="caution">
    <text evidence="2">The sequence shown here is derived from an EMBL/GenBank/DDBJ whole genome shotgun (WGS) entry which is preliminary data.</text>
</comment>
<name>A0A8J6HJB3_TENMO</name>
<accession>A0A8J6HJB3</accession>
<dbReference type="EMBL" id="JABDTM020024083">
    <property type="protein sequence ID" value="KAH0814638.1"/>
    <property type="molecule type" value="Genomic_DNA"/>
</dbReference>
<reference evidence="2" key="1">
    <citation type="journal article" date="2020" name="J Insects Food Feed">
        <title>The yellow mealworm (Tenebrio molitor) genome: a resource for the emerging insects as food and feed industry.</title>
        <authorList>
            <person name="Eriksson T."/>
            <person name="Andere A."/>
            <person name="Kelstrup H."/>
            <person name="Emery V."/>
            <person name="Picard C."/>
        </authorList>
    </citation>
    <scope>NUCLEOTIDE SEQUENCE</scope>
    <source>
        <strain evidence="2">Stoneville</strain>
        <tissue evidence="2">Whole head</tissue>
    </source>
</reference>
<feature type="region of interest" description="Disordered" evidence="1">
    <location>
        <begin position="385"/>
        <end position="419"/>
    </location>
</feature>
<evidence type="ECO:0000313" key="2">
    <source>
        <dbReference type="EMBL" id="KAH0814638.1"/>
    </source>
</evidence>
<gene>
    <name evidence="2" type="ORF">GEV33_008153</name>
</gene>
<protein>
    <recommendedName>
        <fullName evidence="4">Regulatory protein zeste</fullName>
    </recommendedName>
</protein>
<evidence type="ECO:0008006" key="4">
    <source>
        <dbReference type="Google" id="ProtNLM"/>
    </source>
</evidence>
<evidence type="ECO:0000256" key="1">
    <source>
        <dbReference type="SAM" id="MobiDB-lite"/>
    </source>
</evidence>
<sequence>MQLFAQISTIHLIHMCLDNSWAQLTNQLNSVGGPCKSPKDWKKILSDWKCAVRKRARILKEKPTGGGPPQEKPLNDLENKLLDLTGRIVVEGIPLVPELGLPNEVPEEADRAVQETVAVADVNAVDNHENVIEQVDPKMQNNPKSYTLRRLNSQVEEHGHTNVTLQEINTSLKQLVQLKSEKLELEKLKLRLKYPDVSFDFSEDDRLLSDFDPADDNQTISDWLRKVNECARMYHWDELTTIYLALGKLKGMKGSLKTTQYSWAQWETLLKSTFPGFFPIAGKTAVELAENILTQLCRAQGYDNAATMAGVHGGVQIHHEPSAILHNISREAKVLAPYQAALDDPMPLPTQKIEQRASHHGICLKLWEPYSSQRNIWYIEHPNQNTSMQSEVEPEESQDILEPNGGSTSPTIVTTPKLPRRYDVPRVCES</sequence>
<keyword evidence="3" id="KW-1185">Reference proteome</keyword>
<organism evidence="2 3">
    <name type="scientific">Tenebrio molitor</name>
    <name type="common">Yellow mealworm beetle</name>
    <dbReference type="NCBI Taxonomy" id="7067"/>
    <lineage>
        <taxon>Eukaryota</taxon>
        <taxon>Metazoa</taxon>
        <taxon>Ecdysozoa</taxon>
        <taxon>Arthropoda</taxon>
        <taxon>Hexapoda</taxon>
        <taxon>Insecta</taxon>
        <taxon>Pterygota</taxon>
        <taxon>Neoptera</taxon>
        <taxon>Endopterygota</taxon>
        <taxon>Coleoptera</taxon>
        <taxon>Polyphaga</taxon>
        <taxon>Cucujiformia</taxon>
        <taxon>Tenebrionidae</taxon>
        <taxon>Tenebrio</taxon>
    </lineage>
</organism>
<evidence type="ECO:0000313" key="3">
    <source>
        <dbReference type="Proteomes" id="UP000719412"/>
    </source>
</evidence>
<reference evidence="2" key="2">
    <citation type="submission" date="2021-08" db="EMBL/GenBank/DDBJ databases">
        <authorList>
            <person name="Eriksson T."/>
        </authorList>
    </citation>
    <scope>NUCLEOTIDE SEQUENCE</scope>
    <source>
        <strain evidence="2">Stoneville</strain>
        <tissue evidence="2">Whole head</tissue>
    </source>
</reference>